<accession>A0A0L7MQ40</accession>
<evidence type="ECO:0000256" key="2">
    <source>
        <dbReference type="SAM" id="SignalP"/>
    </source>
</evidence>
<dbReference type="RefSeq" id="WP_034371875.1">
    <property type="nucleotide sequence ID" value="NZ_AWOR01000057.1"/>
</dbReference>
<protein>
    <submittedName>
        <fullName evidence="3">ABC transporter substrate-binding protein</fullName>
    </submittedName>
</protein>
<evidence type="ECO:0000313" key="4">
    <source>
        <dbReference type="Proteomes" id="UP000037442"/>
    </source>
</evidence>
<dbReference type="InterPro" id="IPR042100">
    <property type="entry name" value="Bug_dom1"/>
</dbReference>
<sequence>MTHLVSRSRRAVTTLLAGMALSGLAQAAGFSAKPITIVVAFPAGGDTDVLARILAEKLTPRLGQPVIVENRTGGSGVIGTTFVARSQPDGHTLLLAPNTIAITPHVLQTSAAKINPAQDLTPITQLASQSLFVVVEKSTGVNSIKELISSNKAGKLQTYASPGSGTPMHILAELFDKAAGTKFQQIPYRGSAPAIADLVGKHVPLMYSTLGPMEQHLKAGSLKALAVADAVRSPFLPQVPTLAELDYPSAQVGAWQALFGPKNMPADVVETINKHCNEILKMPEVVERMTTMSIQAKGGTPAQMQALAQSDYEKYSKLVKEFNIRAD</sequence>
<dbReference type="Proteomes" id="UP000037442">
    <property type="component" value="Unassembled WGS sequence"/>
</dbReference>
<keyword evidence="2" id="KW-0732">Signal</keyword>
<comment type="similarity">
    <text evidence="1">Belongs to the UPF0065 (bug) family.</text>
</comment>
<dbReference type="AlphaFoldDB" id="A0A0L7MQ40"/>
<proteinExistence type="inferred from homology"/>
<dbReference type="PANTHER" id="PTHR42928:SF5">
    <property type="entry name" value="BLR1237 PROTEIN"/>
    <property type="match status" value="1"/>
</dbReference>
<comment type="caution">
    <text evidence="3">The sequence shown here is derived from an EMBL/GenBank/DDBJ whole genome shotgun (WGS) entry which is preliminary data.</text>
</comment>
<dbReference type="PANTHER" id="PTHR42928">
    <property type="entry name" value="TRICARBOXYLATE-BINDING PROTEIN"/>
    <property type="match status" value="1"/>
</dbReference>
<feature type="chain" id="PRO_5005574338" evidence="2">
    <location>
        <begin position="28"/>
        <end position="327"/>
    </location>
</feature>
<dbReference type="CDD" id="cd07012">
    <property type="entry name" value="PBP2_Bug_TTT"/>
    <property type="match status" value="1"/>
</dbReference>
<dbReference type="SUPFAM" id="SSF53850">
    <property type="entry name" value="Periplasmic binding protein-like II"/>
    <property type="match status" value="1"/>
</dbReference>
<gene>
    <name evidence="3" type="ORF">GL58_03275</name>
</gene>
<reference evidence="4" key="1">
    <citation type="submission" date="2014-06" db="EMBL/GenBank/DDBJ databases">
        <title>Draft genome sequence of C. testosteroni WDL7.</title>
        <authorList>
            <person name="Wu Y."/>
            <person name="Seshan H."/>
            <person name="Arumugam K."/>
        </authorList>
    </citation>
    <scope>NUCLEOTIDE SEQUENCE [LARGE SCALE GENOMIC DNA]</scope>
    <source>
        <strain evidence="4">WDL7</strain>
    </source>
</reference>
<dbReference type="Gene3D" id="3.40.190.150">
    <property type="entry name" value="Bordetella uptake gene, domain 1"/>
    <property type="match status" value="1"/>
</dbReference>
<dbReference type="PATRIC" id="fig|285.49.peg.682"/>
<dbReference type="EMBL" id="JNVD01000013">
    <property type="protein sequence ID" value="KOC24002.1"/>
    <property type="molecule type" value="Genomic_DNA"/>
</dbReference>
<organism evidence="3 4">
    <name type="scientific">Comamonas testosteroni</name>
    <name type="common">Pseudomonas testosteroni</name>
    <dbReference type="NCBI Taxonomy" id="285"/>
    <lineage>
        <taxon>Bacteria</taxon>
        <taxon>Pseudomonadati</taxon>
        <taxon>Pseudomonadota</taxon>
        <taxon>Betaproteobacteria</taxon>
        <taxon>Burkholderiales</taxon>
        <taxon>Comamonadaceae</taxon>
        <taxon>Comamonas</taxon>
    </lineage>
</organism>
<dbReference type="InterPro" id="IPR005064">
    <property type="entry name" value="BUG"/>
</dbReference>
<evidence type="ECO:0000313" key="3">
    <source>
        <dbReference type="EMBL" id="KOC24002.1"/>
    </source>
</evidence>
<dbReference type="Pfam" id="PF03401">
    <property type="entry name" value="TctC"/>
    <property type="match status" value="1"/>
</dbReference>
<dbReference type="PIRSF" id="PIRSF017082">
    <property type="entry name" value="YflP"/>
    <property type="match status" value="1"/>
</dbReference>
<name>A0A0L7MQ40_COMTE</name>
<dbReference type="Gene3D" id="3.40.190.10">
    <property type="entry name" value="Periplasmic binding protein-like II"/>
    <property type="match status" value="1"/>
</dbReference>
<evidence type="ECO:0000256" key="1">
    <source>
        <dbReference type="ARBA" id="ARBA00006987"/>
    </source>
</evidence>
<feature type="signal peptide" evidence="2">
    <location>
        <begin position="1"/>
        <end position="27"/>
    </location>
</feature>